<sequence>MKHIVPILVIIILLSSCKSIQLTSRYFDQENDYDRELLLGKVKTYTTYKTDKTDDSSIDDRMDKKVINKEFNNKGFITRYESFNDDGSLDIRIVKTYTNDTILRKEVRTVGNNNQVQITYSLDSIKEDDEIVGWIKKQYSVINKGGYNTEHIKVLDKNNRVKKSIFIQQGDTMKTTLFSMDYDENDKLIKISNTEVGGYADGNTSEIHYKYDKKGNLQEITSIPALSFSKVIYQYDKKNRVNRMTNYGIKTSYGGLMVVNSSEPQESIITETYYDSFYNPTRVITYAKDRSLIKAERIKYKYDGTGNWILKKVYVKDMDHRKWNYSYQLARNISYYL</sequence>
<organism evidence="1 2">
    <name type="scientific">Saccharicrinis fermentans DSM 9555 = JCM 21142</name>
    <dbReference type="NCBI Taxonomy" id="869213"/>
    <lineage>
        <taxon>Bacteria</taxon>
        <taxon>Pseudomonadati</taxon>
        <taxon>Bacteroidota</taxon>
        <taxon>Bacteroidia</taxon>
        <taxon>Marinilabiliales</taxon>
        <taxon>Marinilabiliaceae</taxon>
        <taxon>Saccharicrinis</taxon>
    </lineage>
</organism>
<name>W7Y4S0_9BACT</name>
<dbReference type="OrthoDB" id="1452958at2"/>
<evidence type="ECO:0000313" key="2">
    <source>
        <dbReference type="Proteomes" id="UP000019402"/>
    </source>
</evidence>
<accession>W7Y4S0</accession>
<dbReference type="eggNOG" id="ENOG5034B8A">
    <property type="taxonomic scope" value="Bacteria"/>
</dbReference>
<protein>
    <recommendedName>
        <fullName evidence="3">YD repeat-containing protein</fullName>
    </recommendedName>
</protein>
<dbReference type="PROSITE" id="PS51257">
    <property type="entry name" value="PROKAR_LIPOPROTEIN"/>
    <property type="match status" value="1"/>
</dbReference>
<dbReference type="AlphaFoldDB" id="W7Y4S0"/>
<dbReference type="RefSeq" id="WP_027471463.1">
    <property type="nucleotide sequence ID" value="NZ_BAMD01000159.1"/>
</dbReference>
<gene>
    <name evidence="1" type="ORF">JCM21142_124687</name>
</gene>
<dbReference type="Proteomes" id="UP000019402">
    <property type="component" value="Unassembled WGS sequence"/>
</dbReference>
<dbReference type="EMBL" id="BAMD01000159">
    <property type="protein sequence ID" value="GAF05925.1"/>
    <property type="molecule type" value="Genomic_DNA"/>
</dbReference>
<comment type="caution">
    <text evidence="1">The sequence shown here is derived from an EMBL/GenBank/DDBJ whole genome shotgun (WGS) entry which is preliminary data.</text>
</comment>
<evidence type="ECO:0000313" key="1">
    <source>
        <dbReference type="EMBL" id="GAF05925.1"/>
    </source>
</evidence>
<reference evidence="1 2" key="1">
    <citation type="journal article" date="2014" name="Genome Announc.">
        <title>Draft Genome Sequence of Cytophaga fermentans JCM 21142T, a Facultative Anaerobe Isolated from Marine Mud.</title>
        <authorList>
            <person name="Starns D."/>
            <person name="Oshima K."/>
            <person name="Suda W."/>
            <person name="Iino T."/>
            <person name="Yuki M."/>
            <person name="Inoue J."/>
            <person name="Kitamura K."/>
            <person name="Iida T."/>
            <person name="Darby A."/>
            <person name="Hattori M."/>
            <person name="Ohkuma M."/>
        </authorList>
    </citation>
    <scope>NUCLEOTIDE SEQUENCE [LARGE SCALE GENOMIC DNA]</scope>
    <source>
        <strain evidence="1 2">JCM 21142</strain>
    </source>
</reference>
<dbReference type="STRING" id="869213.GCA_000517085_01703"/>
<keyword evidence="2" id="KW-1185">Reference proteome</keyword>
<proteinExistence type="predicted"/>
<evidence type="ECO:0008006" key="3">
    <source>
        <dbReference type="Google" id="ProtNLM"/>
    </source>
</evidence>